<protein>
    <submittedName>
        <fullName evidence="1">Uncharacterized protein</fullName>
    </submittedName>
</protein>
<evidence type="ECO:0000313" key="2">
    <source>
        <dbReference type="Proteomes" id="UP001500542"/>
    </source>
</evidence>
<organism evidence="1 2">
    <name type="scientific">Kribbella koreensis</name>
    <dbReference type="NCBI Taxonomy" id="57909"/>
    <lineage>
        <taxon>Bacteria</taxon>
        <taxon>Bacillati</taxon>
        <taxon>Actinomycetota</taxon>
        <taxon>Actinomycetes</taxon>
        <taxon>Propionibacteriales</taxon>
        <taxon>Kribbellaceae</taxon>
        <taxon>Kribbella</taxon>
    </lineage>
</organism>
<comment type="caution">
    <text evidence="1">The sequence shown here is derived from an EMBL/GenBank/DDBJ whole genome shotgun (WGS) entry which is preliminary data.</text>
</comment>
<gene>
    <name evidence="1" type="ORF">GCM10009554_70950</name>
</gene>
<proteinExistence type="predicted"/>
<accession>A0ABN1RJS4</accession>
<keyword evidence="2" id="KW-1185">Reference proteome</keyword>
<name>A0ABN1RJS4_9ACTN</name>
<reference evidence="1 2" key="1">
    <citation type="journal article" date="2019" name="Int. J. Syst. Evol. Microbiol.">
        <title>The Global Catalogue of Microorganisms (GCM) 10K type strain sequencing project: providing services to taxonomists for standard genome sequencing and annotation.</title>
        <authorList>
            <consortium name="The Broad Institute Genomics Platform"/>
            <consortium name="The Broad Institute Genome Sequencing Center for Infectious Disease"/>
            <person name="Wu L."/>
            <person name="Ma J."/>
        </authorList>
    </citation>
    <scope>NUCLEOTIDE SEQUENCE [LARGE SCALE GENOMIC DNA]</scope>
    <source>
        <strain evidence="1 2">JCM 10977</strain>
    </source>
</reference>
<dbReference type="Proteomes" id="UP001500542">
    <property type="component" value="Unassembled WGS sequence"/>
</dbReference>
<evidence type="ECO:0000313" key="1">
    <source>
        <dbReference type="EMBL" id="GAA0958555.1"/>
    </source>
</evidence>
<dbReference type="EMBL" id="BAAAHK010000020">
    <property type="protein sequence ID" value="GAA0958555.1"/>
    <property type="molecule type" value="Genomic_DNA"/>
</dbReference>
<sequence length="132" mass="15468">MRLRSRTVGLLRAYWSALAARPLWTRLPESTRLSTCTGPTCLRWLAGRPIRPRLTRCPIRSRLTLKALWPPRTRLPLQTNRPTLPRVGRRPVWRWGSAHFIGHRPNLRIRRPTHSRPRILLPLHLTGFARLT</sequence>